<evidence type="ECO:0000256" key="7">
    <source>
        <dbReference type="ARBA" id="ARBA00022795"/>
    </source>
</evidence>
<sequence>MDYKFKMEKILDYKNSVEKSRTEDYLKASHHLAKEKDELEQLTLAYDKQNQEKKGDLSQMKMQFLYKEKLKTALFHQEKKVEVLSTRVEDARGNLIEARKDRKIMENLKEKDRERYRMEILASEQKELDDLSIMKYAR</sequence>
<dbReference type="Gene3D" id="1.10.287.1700">
    <property type="match status" value="1"/>
</dbReference>
<keyword evidence="12" id="KW-0969">Cilium</keyword>
<protein>
    <recommendedName>
        <fullName evidence="3">Flagellar FliJ protein</fullName>
    </recommendedName>
</protein>
<keyword evidence="12" id="KW-0966">Cell projection</keyword>
<evidence type="ECO:0000256" key="3">
    <source>
        <dbReference type="ARBA" id="ARBA00020392"/>
    </source>
</evidence>
<keyword evidence="8" id="KW-0653">Protein transport</keyword>
<evidence type="ECO:0000256" key="8">
    <source>
        <dbReference type="ARBA" id="ARBA00022927"/>
    </source>
</evidence>
<comment type="subcellular location">
    <subcellularLocation>
        <location evidence="1">Cell membrane</location>
        <topology evidence="1">Peripheral membrane protein</topology>
        <orientation evidence="1">Cytoplasmic side</orientation>
    </subcellularLocation>
</comment>
<name>A0A941CQV0_9CLOT</name>
<dbReference type="GO" id="GO:0015031">
    <property type="term" value="P:protein transport"/>
    <property type="evidence" value="ECO:0007669"/>
    <property type="project" value="UniProtKB-KW"/>
</dbReference>
<evidence type="ECO:0000256" key="10">
    <source>
        <dbReference type="ARBA" id="ARBA00023225"/>
    </source>
</evidence>
<keyword evidence="13" id="KW-1185">Reference proteome</keyword>
<keyword evidence="9" id="KW-0472">Membrane</keyword>
<dbReference type="GO" id="GO:0006935">
    <property type="term" value="P:chemotaxis"/>
    <property type="evidence" value="ECO:0007669"/>
    <property type="project" value="UniProtKB-KW"/>
</dbReference>
<dbReference type="AlphaFoldDB" id="A0A941CQV0"/>
<evidence type="ECO:0000313" key="12">
    <source>
        <dbReference type="EMBL" id="MBR0575959.1"/>
    </source>
</evidence>
<dbReference type="GO" id="GO:0071973">
    <property type="term" value="P:bacterial-type flagellum-dependent cell motility"/>
    <property type="evidence" value="ECO:0007669"/>
    <property type="project" value="InterPro"/>
</dbReference>
<gene>
    <name evidence="12" type="primary">fliJ</name>
    <name evidence="12" type="ORF">KCG48_06350</name>
</gene>
<evidence type="ECO:0000256" key="1">
    <source>
        <dbReference type="ARBA" id="ARBA00004413"/>
    </source>
</evidence>
<keyword evidence="11" id="KW-0175">Coiled coil</keyword>
<evidence type="ECO:0000256" key="2">
    <source>
        <dbReference type="ARBA" id="ARBA00010004"/>
    </source>
</evidence>
<dbReference type="GO" id="GO:0044781">
    <property type="term" value="P:bacterial-type flagellum organization"/>
    <property type="evidence" value="ECO:0007669"/>
    <property type="project" value="UniProtKB-KW"/>
</dbReference>
<keyword evidence="5" id="KW-1003">Cell membrane</keyword>
<keyword evidence="4" id="KW-0813">Transport</keyword>
<evidence type="ECO:0000256" key="9">
    <source>
        <dbReference type="ARBA" id="ARBA00023136"/>
    </source>
</evidence>
<feature type="coiled-coil region" evidence="11">
    <location>
        <begin position="81"/>
        <end position="108"/>
    </location>
</feature>
<reference evidence="12" key="1">
    <citation type="submission" date="2021-04" db="EMBL/GenBank/DDBJ databases">
        <title>Proteiniclasticum sedimins sp. nov., an obligate anaerobic bacterium isolated from anaerobic sludge.</title>
        <authorList>
            <person name="Liu J."/>
        </authorList>
    </citation>
    <scope>NUCLEOTIDE SEQUENCE</scope>
    <source>
        <strain evidence="12">BAD-10</strain>
    </source>
</reference>
<dbReference type="GO" id="GO:0005886">
    <property type="term" value="C:plasma membrane"/>
    <property type="evidence" value="ECO:0007669"/>
    <property type="project" value="UniProtKB-SubCell"/>
</dbReference>
<evidence type="ECO:0000256" key="11">
    <source>
        <dbReference type="SAM" id="Coils"/>
    </source>
</evidence>
<proteinExistence type="inferred from homology"/>
<dbReference type="Proteomes" id="UP000675379">
    <property type="component" value="Unassembled WGS sequence"/>
</dbReference>
<evidence type="ECO:0000313" key="13">
    <source>
        <dbReference type="Proteomes" id="UP000675379"/>
    </source>
</evidence>
<keyword evidence="6" id="KW-0145">Chemotaxis</keyword>
<evidence type="ECO:0000256" key="5">
    <source>
        <dbReference type="ARBA" id="ARBA00022475"/>
    </source>
</evidence>
<dbReference type="InterPro" id="IPR012823">
    <property type="entry name" value="Flagell_FliJ"/>
</dbReference>
<comment type="caution">
    <text evidence="12">The sequence shown here is derived from an EMBL/GenBank/DDBJ whole genome shotgun (WGS) entry which is preliminary data.</text>
</comment>
<keyword evidence="12" id="KW-0282">Flagellum</keyword>
<evidence type="ECO:0000256" key="6">
    <source>
        <dbReference type="ARBA" id="ARBA00022500"/>
    </source>
</evidence>
<dbReference type="Pfam" id="PF02050">
    <property type="entry name" value="FliJ"/>
    <property type="match status" value="1"/>
</dbReference>
<organism evidence="12 13">
    <name type="scientific">Proteiniclasticum sediminis</name>
    <dbReference type="NCBI Taxonomy" id="2804028"/>
    <lineage>
        <taxon>Bacteria</taxon>
        <taxon>Bacillati</taxon>
        <taxon>Bacillota</taxon>
        <taxon>Clostridia</taxon>
        <taxon>Eubacteriales</taxon>
        <taxon>Clostridiaceae</taxon>
        <taxon>Proteiniclasticum</taxon>
    </lineage>
</organism>
<dbReference type="InterPro" id="IPR053716">
    <property type="entry name" value="Flag_assembly_chemotaxis_eff"/>
</dbReference>
<dbReference type="RefSeq" id="WP_211800666.1">
    <property type="nucleotide sequence ID" value="NZ_JAGSCS010000006.1"/>
</dbReference>
<dbReference type="EMBL" id="JAGSCS010000006">
    <property type="protein sequence ID" value="MBR0575959.1"/>
    <property type="molecule type" value="Genomic_DNA"/>
</dbReference>
<comment type="similarity">
    <text evidence="2">Belongs to the FliJ family.</text>
</comment>
<dbReference type="NCBIfam" id="TIGR02473">
    <property type="entry name" value="flagell_FliJ"/>
    <property type="match status" value="1"/>
</dbReference>
<keyword evidence="10" id="KW-1006">Bacterial flagellum protein export</keyword>
<keyword evidence="7" id="KW-1005">Bacterial flagellum biogenesis</keyword>
<accession>A0A941CQV0</accession>
<evidence type="ECO:0000256" key="4">
    <source>
        <dbReference type="ARBA" id="ARBA00022448"/>
    </source>
</evidence>
<dbReference type="GO" id="GO:0009288">
    <property type="term" value="C:bacterial-type flagellum"/>
    <property type="evidence" value="ECO:0007669"/>
    <property type="project" value="InterPro"/>
</dbReference>